<organism evidence="1 2">
    <name type="scientific">Sphingomonas turrisvirgatae</name>
    <dbReference type="NCBI Taxonomy" id="1888892"/>
    <lineage>
        <taxon>Bacteria</taxon>
        <taxon>Pseudomonadati</taxon>
        <taxon>Pseudomonadota</taxon>
        <taxon>Alphaproteobacteria</taxon>
        <taxon>Sphingomonadales</taxon>
        <taxon>Sphingomonadaceae</taxon>
        <taxon>Sphingomonas</taxon>
    </lineage>
</organism>
<gene>
    <name evidence="1" type="ORF">BFL28_18875</name>
</gene>
<dbReference type="AlphaFoldDB" id="A0A1E3LTI9"/>
<sequence>MERIASAHKTKAAKIRALNEAGYSTTAISDFIGIRYQHTYNVLLRAGRVGSANETPAQTIDAAQILEVSAEGVVRLPDSILKELGLLGNAGQLFVRQTPEGLLLLPRQAVLDHLQRLAVERMPEHADLLSALLNRTSGNSPGTP</sequence>
<protein>
    <recommendedName>
        <fullName evidence="3">SpoVT-AbrB domain-containing protein</fullName>
    </recommendedName>
</protein>
<comment type="caution">
    <text evidence="1">The sequence shown here is derived from an EMBL/GenBank/DDBJ whole genome shotgun (WGS) entry which is preliminary data.</text>
</comment>
<proteinExistence type="predicted"/>
<dbReference type="Proteomes" id="UP000094487">
    <property type="component" value="Unassembled WGS sequence"/>
</dbReference>
<evidence type="ECO:0000313" key="1">
    <source>
        <dbReference type="EMBL" id="ODP37066.1"/>
    </source>
</evidence>
<dbReference type="EMBL" id="MDDS01000038">
    <property type="protein sequence ID" value="ODP37066.1"/>
    <property type="molecule type" value="Genomic_DNA"/>
</dbReference>
<accession>A0A1E3LTI9</accession>
<reference evidence="1 2" key="1">
    <citation type="submission" date="2016-08" db="EMBL/GenBank/DDBJ databases">
        <title>Draft genome of the agarase producing Sphingomonas sp. MCT13.</title>
        <authorList>
            <person name="D'Andrea M.M."/>
            <person name="Rossolini G.M."/>
            <person name="Thaller M.C."/>
        </authorList>
    </citation>
    <scope>NUCLEOTIDE SEQUENCE [LARGE SCALE GENOMIC DNA]</scope>
    <source>
        <strain evidence="1 2">MCT13</strain>
    </source>
</reference>
<name>A0A1E3LTI9_9SPHN</name>
<dbReference type="STRING" id="1888892.BFL28_18875"/>
<evidence type="ECO:0000313" key="2">
    <source>
        <dbReference type="Proteomes" id="UP000094487"/>
    </source>
</evidence>
<evidence type="ECO:0008006" key="3">
    <source>
        <dbReference type="Google" id="ProtNLM"/>
    </source>
</evidence>
<keyword evidence="2" id="KW-1185">Reference proteome</keyword>